<accession>A0A6A4JR51</accession>
<reference evidence="1" key="1">
    <citation type="journal article" date="2021" name="Mol. Ecol. Resour.">
        <title>Apolygus lucorum genome provides insights into omnivorousness and mesophyll feeding.</title>
        <authorList>
            <person name="Liu Y."/>
            <person name="Liu H."/>
            <person name="Wang H."/>
            <person name="Huang T."/>
            <person name="Liu B."/>
            <person name="Yang B."/>
            <person name="Yin L."/>
            <person name="Li B."/>
            <person name="Zhang Y."/>
            <person name="Zhang S."/>
            <person name="Jiang F."/>
            <person name="Zhang X."/>
            <person name="Ren Y."/>
            <person name="Wang B."/>
            <person name="Wang S."/>
            <person name="Lu Y."/>
            <person name="Wu K."/>
            <person name="Fan W."/>
            <person name="Wang G."/>
        </authorList>
    </citation>
    <scope>NUCLEOTIDE SEQUENCE</scope>
    <source>
        <strain evidence="1">12Hb</strain>
    </source>
</reference>
<evidence type="ECO:0000313" key="2">
    <source>
        <dbReference type="Proteomes" id="UP000466442"/>
    </source>
</evidence>
<keyword evidence="2" id="KW-1185">Reference proteome</keyword>
<evidence type="ECO:0000313" key="1">
    <source>
        <dbReference type="EMBL" id="KAF6205385.1"/>
    </source>
</evidence>
<dbReference type="AlphaFoldDB" id="A0A6A4JR51"/>
<protein>
    <submittedName>
        <fullName evidence="1">Uncharacterized protein</fullName>
    </submittedName>
</protein>
<organism evidence="1 2">
    <name type="scientific">Apolygus lucorum</name>
    <name type="common">Small green plant bug</name>
    <name type="synonym">Lygocoris lucorum</name>
    <dbReference type="NCBI Taxonomy" id="248454"/>
    <lineage>
        <taxon>Eukaryota</taxon>
        <taxon>Metazoa</taxon>
        <taxon>Ecdysozoa</taxon>
        <taxon>Arthropoda</taxon>
        <taxon>Hexapoda</taxon>
        <taxon>Insecta</taxon>
        <taxon>Pterygota</taxon>
        <taxon>Neoptera</taxon>
        <taxon>Paraneoptera</taxon>
        <taxon>Hemiptera</taxon>
        <taxon>Heteroptera</taxon>
        <taxon>Panheteroptera</taxon>
        <taxon>Cimicomorpha</taxon>
        <taxon>Miridae</taxon>
        <taxon>Mirini</taxon>
        <taxon>Apolygus</taxon>
    </lineage>
</organism>
<dbReference type="EMBL" id="WIXP02000009">
    <property type="protein sequence ID" value="KAF6205385.1"/>
    <property type="molecule type" value="Genomic_DNA"/>
</dbReference>
<dbReference type="Proteomes" id="UP000466442">
    <property type="component" value="Linkage Group LG9"/>
</dbReference>
<sequence>MRSRAFAFALHEFRVLELSPLFAETFGHSSVLVWNMVPAFQIFSQAQFQNSRHLQRSSLVRVSRNFNKRRLRGLSDIFGIQYL</sequence>
<proteinExistence type="predicted"/>
<gene>
    <name evidence="1" type="ORF">GE061_019556</name>
</gene>
<comment type="caution">
    <text evidence="1">The sequence shown here is derived from an EMBL/GenBank/DDBJ whole genome shotgun (WGS) entry which is preliminary data.</text>
</comment>
<name>A0A6A4JR51_APOLU</name>